<dbReference type="EMBL" id="JBBBZM010000178">
    <property type="protein sequence ID" value="KAL0632259.1"/>
    <property type="molecule type" value="Genomic_DNA"/>
</dbReference>
<keyword evidence="2" id="KW-0732">Signal</keyword>
<protein>
    <recommendedName>
        <fullName evidence="5">Cupredoxin</fullName>
    </recommendedName>
</protein>
<reference evidence="3 4" key="1">
    <citation type="submission" date="2024-02" db="EMBL/GenBank/DDBJ databases">
        <title>Discinaceae phylogenomics.</title>
        <authorList>
            <person name="Dirks A.C."/>
            <person name="James T.Y."/>
        </authorList>
    </citation>
    <scope>NUCLEOTIDE SEQUENCE [LARGE SCALE GENOMIC DNA]</scope>
    <source>
        <strain evidence="3 4">ACD0624</strain>
    </source>
</reference>
<evidence type="ECO:0000256" key="1">
    <source>
        <dbReference type="SAM" id="MobiDB-lite"/>
    </source>
</evidence>
<feature type="region of interest" description="Disordered" evidence="1">
    <location>
        <begin position="280"/>
        <end position="301"/>
    </location>
</feature>
<evidence type="ECO:0000313" key="3">
    <source>
        <dbReference type="EMBL" id="KAL0632259.1"/>
    </source>
</evidence>
<evidence type="ECO:0000313" key="4">
    <source>
        <dbReference type="Proteomes" id="UP001447188"/>
    </source>
</evidence>
<feature type="compositionally biased region" description="Low complexity" evidence="1">
    <location>
        <begin position="144"/>
        <end position="163"/>
    </location>
</feature>
<dbReference type="PANTHER" id="PTHR34883:SF15">
    <property type="entry name" value="EXTRACELLULAR SERINE-RICH PROTEIN"/>
    <property type="match status" value="1"/>
</dbReference>
<accession>A0ABR3G8I1</accession>
<organism evidence="3 4">
    <name type="scientific">Discina gigas</name>
    <dbReference type="NCBI Taxonomy" id="1032678"/>
    <lineage>
        <taxon>Eukaryota</taxon>
        <taxon>Fungi</taxon>
        <taxon>Dikarya</taxon>
        <taxon>Ascomycota</taxon>
        <taxon>Pezizomycotina</taxon>
        <taxon>Pezizomycetes</taxon>
        <taxon>Pezizales</taxon>
        <taxon>Discinaceae</taxon>
        <taxon>Discina</taxon>
    </lineage>
</organism>
<keyword evidence="4" id="KW-1185">Reference proteome</keyword>
<dbReference type="InterPro" id="IPR052953">
    <property type="entry name" value="Ser-rich/MCO-related"/>
</dbReference>
<gene>
    <name evidence="3" type="ORF">Q9L58_008858</name>
</gene>
<feature type="signal peptide" evidence="2">
    <location>
        <begin position="1"/>
        <end position="21"/>
    </location>
</feature>
<dbReference type="CDD" id="cd00920">
    <property type="entry name" value="Cupredoxin"/>
    <property type="match status" value="3"/>
</dbReference>
<dbReference type="Proteomes" id="UP001447188">
    <property type="component" value="Unassembled WGS sequence"/>
</dbReference>
<name>A0ABR3G8I1_9PEZI</name>
<proteinExistence type="predicted"/>
<dbReference type="InterPro" id="IPR008972">
    <property type="entry name" value="Cupredoxin"/>
</dbReference>
<comment type="caution">
    <text evidence="3">The sequence shown here is derived from an EMBL/GenBank/DDBJ whole genome shotgun (WGS) entry which is preliminary data.</text>
</comment>
<sequence>MFGQRTISLAAFLVLSSEALAATHKVVVGGPGLLTYVPSSVEAAAGDIIEFDFLARNHTLTQSSFDTPCSASAGGVDSGFRPNIENVAGKQIFTYTVTNISPAWFFCGQGAHCEAGMVFAVNPGNKFAEYVAKATGASPPASPPTSTSTVTPTPSSTSSPTAAPVTHKVVVGGPGLLTYVPSSVEAAAGDIIEFDFLARNHTLTQSSFDTPCSASAGGVDSGFRPNIENVAGKQIFTYTVTNTSPAWFFCGQGTHCKAGMVFAVNPGNKFAEYVAKATSASTPTPTASPTPSSTPSPTAAPVTHKVIVGGPGQLTYVPSSVEAVAGDIIEFNILARNHTVTQSSFDTPCSASAGGVTSGFRPNLDNVSGKQIFTYTVVDSSPAWFFCDQGTHCESGMVFAVNPGSKFADYLAKANGTTTPSGNATIVTPDIPAYTGSASSRAAPWAMAGVAGLLAFFL</sequence>
<evidence type="ECO:0000256" key="2">
    <source>
        <dbReference type="SAM" id="SignalP"/>
    </source>
</evidence>
<dbReference type="SUPFAM" id="SSF49503">
    <property type="entry name" value="Cupredoxins"/>
    <property type="match status" value="3"/>
</dbReference>
<dbReference type="PANTHER" id="PTHR34883">
    <property type="entry name" value="SERINE-RICH PROTEIN, PUTATIVE-RELATED-RELATED"/>
    <property type="match status" value="1"/>
</dbReference>
<feature type="chain" id="PRO_5045557458" description="Cupredoxin" evidence="2">
    <location>
        <begin position="22"/>
        <end position="458"/>
    </location>
</feature>
<evidence type="ECO:0008006" key="5">
    <source>
        <dbReference type="Google" id="ProtNLM"/>
    </source>
</evidence>
<dbReference type="Gene3D" id="2.60.40.420">
    <property type="entry name" value="Cupredoxins - blue copper proteins"/>
    <property type="match status" value="3"/>
</dbReference>
<feature type="region of interest" description="Disordered" evidence="1">
    <location>
        <begin position="135"/>
        <end position="163"/>
    </location>
</feature>